<dbReference type="OrthoDB" id="3543532at2"/>
<dbReference type="EMBL" id="SDJR01000010">
    <property type="protein sequence ID" value="RXR23556.1"/>
    <property type="molecule type" value="Genomic_DNA"/>
</dbReference>
<dbReference type="Proteomes" id="UP000289805">
    <property type="component" value="Unassembled WGS sequence"/>
</dbReference>
<accession>A0A4V1N4N9</accession>
<dbReference type="AlphaFoldDB" id="A0A4V1N4N9"/>
<evidence type="ECO:0000313" key="2">
    <source>
        <dbReference type="EMBL" id="RXR23556.1"/>
    </source>
</evidence>
<protein>
    <submittedName>
        <fullName evidence="3">WXG100 family type VII secretion target</fullName>
    </submittedName>
</protein>
<name>A0A4V1N4N9_9CELL</name>
<dbReference type="Proteomes" id="UP000290517">
    <property type="component" value="Unassembled WGS sequence"/>
</dbReference>
<feature type="region of interest" description="Disordered" evidence="1">
    <location>
        <begin position="1"/>
        <end position="23"/>
    </location>
</feature>
<dbReference type="RefSeq" id="WP_036571984.1">
    <property type="nucleotide sequence ID" value="NZ_JOFV01000011.1"/>
</dbReference>
<reference evidence="4 5" key="1">
    <citation type="submission" date="2019-01" db="EMBL/GenBank/DDBJ databases">
        <title>Oerskovia turbata Genome sequencing and assembly.</title>
        <authorList>
            <person name="Dou T."/>
        </authorList>
    </citation>
    <scope>NUCLEOTIDE SEQUENCE [LARGE SCALE GENOMIC DNA]</scope>
    <source>
        <strain evidence="3 4">JCM12123</strain>
        <strain evidence="2 5">JCM3160</strain>
    </source>
</reference>
<gene>
    <name evidence="2" type="ORF">EQW73_14580</name>
    <name evidence="3" type="ORF">EQW78_12560</name>
</gene>
<keyword evidence="5" id="KW-1185">Reference proteome</keyword>
<evidence type="ECO:0000256" key="1">
    <source>
        <dbReference type="SAM" id="MobiDB-lite"/>
    </source>
</evidence>
<sequence>MTFFVDAPAPSAPHLEPVEGDPEALRSAARGLDTVHDGLGESVRAMRARAGALGSDWAGVAGDAAPVAVEGVALLVESAQSAMSTGAAALRTYADALETARATVVSAQGFADDAATSCQSSLRTIDAATSPDMAFYTGQQRQAAIWEAHAAFQAQVAAADRARETLATAALTCRRTLEDTRSVLVRGHRESFEDYVNGIVADGLGRLPGLSGHEGTLSSAVWATTTVGGLVAGGIYVGKNSVKLWQFWTFQGPLAQRPPLPQNSLSSMWVGALSRPLNALGMRMGLGPALATNTFNGLNRFGQIAFGTSGVTGSMNGITPWAAGRTAAAAADTGALRAGLSAGAKATGVVRGLGVVGAVGATGMSLVNVASQGNPIEAFQENGIDYVADVAELGFNVSLTAAMIAPNPVTIGAAVITGAIYGTTEIIAHWDEIEDLAANGAEMVADGWNATTEVVGDAVDAGVEKAKEFGSWLNPFD</sequence>
<dbReference type="EMBL" id="SDJQ01000016">
    <property type="protein sequence ID" value="RXR32826.1"/>
    <property type="molecule type" value="Genomic_DNA"/>
</dbReference>
<proteinExistence type="predicted"/>
<evidence type="ECO:0000313" key="5">
    <source>
        <dbReference type="Proteomes" id="UP000290517"/>
    </source>
</evidence>
<evidence type="ECO:0000313" key="4">
    <source>
        <dbReference type="Proteomes" id="UP000289805"/>
    </source>
</evidence>
<evidence type="ECO:0000313" key="3">
    <source>
        <dbReference type="EMBL" id="RXR32826.1"/>
    </source>
</evidence>
<dbReference type="InterPro" id="IPR036689">
    <property type="entry name" value="ESAT-6-like_sf"/>
</dbReference>
<dbReference type="Gene3D" id="1.10.287.1060">
    <property type="entry name" value="ESAT-6-like"/>
    <property type="match status" value="1"/>
</dbReference>
<dbReference type="STRING" id="1713.GCA_000718325_02489"/>
<dbReference type="SUPFAM" id="SSF140453">
    <property type="entry name" value="EsxAB dimer-like"/>
    <property type="match status" value="1"/>
</dbReference>
<organism evidence="3 4">
    <name type="scientific">Oerskovia turbata</name>
    <dbReference type="NCBI Taxonomy" id="1713"/>
    <lineage>
        <taxon>Bacteria</taxon>
        <taxon>Bacillati</taxon>
        <taxon>Actinomycetota</taxon>
        <taxon>Actinomycetes</taxon>
        <taxon>Micrococcales</taxon>
        <taxon>Cellulomonadaceae</taxon>
        <taxon>Oerskovia</taxon>
    </lineage>
</organism>
<comment type="caution">
    <text evidence="3">The sequence shown here is derived from an EMBL/GenBank/DDBJ whole genome shotgun (WGS) entry which is preliminary data.</text>
</comment>